<comment type="caution">
    <text evidence="1">The sequence shown here is derived from an EMBL/GenBank/DDBJ whole genome shotgun (WGS) entry which is preliminary data.</text>
</comment>
<accession>A0A9P6B5D6</accession>
<proteinExistence type="predicted"/>
<dbReference type="Proteomes" id="UP000886523">
    <property type="component" value="Unassembled WGS sequence"/>
</dbReference>
<evidence type="ECO:0000313" key="1">
    <source>
        <dbReference type="EMBL" id="KAF9517850.1"/>
    </source>
</evidence>
<protein>
    <submittedName>
        <fullName evidence="1">Uncharacterized protein</fullName>
    </submittedName>
</protein>
<keyword evidence="2" id="KW-1185">Reference proteome</keyword>
<dbReference type="AlphaFoldDB" id="A0A9P6B5D6"/>
<name>A0A9P6B5D6_9AGAM</name>
<evidence type="ECO:0000313" key="2">
    <source>
        <dbReference type="Proteomes" id="UP000886523"/>
    </source>
</evidence>
<sequence>MECTGYGTSPLTMENRRSPRRASVYYKTTSDFADFEMTLHIHLLPVVLSKVETIVIHRVPIMIPTLNCGSWV</sequence>
<reference evidence="1" key="1">
    <citation type="journal article" date="2020" name="Nat. Commun.">
        <title>Large-scale genome sequencing of mycorrhizal fungi provides insights into the early evolution of symbiotic traits.</title>
        <authorList>
            <person name="Miyauchi S."/>
            <person name="Kiss E."/>
            <person name="Kuo A."/>
            <person name="Drula E."/>
            <person name="Kohler A."/>
            <person name="Sanchez-Garcia M."/>
            <person name="Morin E."/>
            <person name="Andreopoulos B."/>
            <person name="Barry K.W."/>
            <person name="Bonito G."/>
            <person name="Buee M."/>
            <person name="Carver A."/>
            <person name="Chen C."/>
            <person name="Cichocki N."/>
            <person name="Clum A."/>
            <person name="Culley D."/>
            <person name="Crous P.W."/>
            <person name="Fauchery L."/>
            <person name="Girlanda M."/>
            <person name="Hayes R.D."/>
            <person name="Keri Z."/>
            <person name="LaButti K."/>
            <person name="Lipzen A."/>
            <person name="Lombard V."/>
            <person name="Magnuson J."/>
            <person name="Maillard F."/>
            <person name="Murat C."/>
            <person name="Nolan M."/>
            <person name="Ohm R.A."/>
            <person name="Pangilinan J."/>
            <person name="Pereira M.F."/>
            <person name="Perotto S."/>
            <person name="Peter M."/>
            <person name="Pfister S."/>
            <person name="Riley R."/>
            <person name="Sitrit Y."/>
            <person name="Stielow J.B."/>
            <person name="Szollosi G."/>
            <person name="Zifcakova L."/>
            <person name="Stursova M."/>
            <person name="Spatafora J.W."/>
            <person name="Tedersoo L."/>
            <person name="Vaario L.M."/>
            <person name="Yamada A."/>
            <person name="Yan M."/>
            <person name="Wang P."/>
            <person name="Xu J."/>
            <person name="Bruns T."/>
            <person name="Baldrian P."/>
            <person name="Vilgalys R."/>
            <person name="Dunand C."/>
            <person name="Henrissat B."/>
            <person name="Grigoriev I.V."/>
            <person name="Hibbett D."/>
            <person name="Nagy L.G."/>
            <person name="Martin F.M."/>
        </authorList>
    </citation>
    <scope>NUCLEOTIDE SEQUENCE</scope>
    <source>
        <strain evidence="1">UP504</strain>
    </source>
</reference>
<organism evidence="1 2">
    <name type="scientific">Hydnum rufescens UP504</name>
    <dbReference type="NCBI Taxonomy" id="1448309"/>
    <lineage>
        <taxon>Eukaryota</taxon>
        <taxon>Fungi</taxon>
        <taxon>Dikarya</taxon>
        <taxon>Basidiomycota</taxon>
        <taxon>Agaricomycotina</taxon>
        <taxon>Agaricomycetes</taxon>
        <taxon>Cantharellales</taxon>
        <taxon>Hydnaceae</taxon>
        <taxon>Hydnum</taxon>
    </lineage>
</organism>
<gene>
    <name evidence="1" type="ORF">BS47DRAFT_449118</name>
</gene>
<dbReference type="EMBL" id="MU128929">
    <property type="protein sequence ID" value="KAF9517850.1"/>
    <property type="molecule type" value="Genomic_DNA"/>
</dbReference>